<dbReference type="AlphaFoldDB" id="A0A382L9W9"/>
<sequence length="76" mass="8442">MAEAARVAVTLLELLHHFEVNLLYGEEHQLRDPIAWINQECVIAAIPAGDFNFPLVVAVDESNQVAQHDAVFMTKA</sequence>
<reference evidence="1" key="1">
    <citation type="submission" date="2018-05" db="EMBL/GenBank/DDBJ databases">
        <authorList>
            <person name="Lanie J.A."/>
            <person name="Ng W.-L."/>
            <person name="Kazmierczak K.M."/>
            <person name="Andrzejewski T.M."/>
            <person name="Davidsen T.M."/>
            <person name="Wayne K.J."/>
            <person name="Tettelin H."/>
            <person name="Glass J.I."/>
            <person name="Rusch D."/>
            <person name="Podicherti R."/>
            <person name="Tsui H.-C.T."/>
            <person name="Winkler M.E."/>
        </authorList>
    </citation>
    <scope>NUCLEOTIDE SEQUENCE</scope>
</reference>
<organism evidence="1">
    <name type="scientific">marine metagenome</name>
    <dbReference type="NCBI Taxonomy" id="408172"/>
    <lineage>
        <taxon>unclassified sequences</taxon>
        <taxon>metagenomes</taxon>
        <taxon>ecological metagenomes</taxon>
    </lineage>
</organism>
<protein>
    <submittedName>
        <fullName evidence="1">Uncharacterized protein</fullName>
    </submittedName>
</protein>
<name>A0A382L9W9_9ZZZZ</name>
<dbReference type="EMBL" id="UINC01085700">
    <property type="protein sequence ID" value="SVC33496.1"/>
    <property type="molecule type" value="Genomic_DNA"/>
</dbReference>
<evidence type="ECO:0000313" key="1">
    <source>
        <dbReference type="EMBL" id="SVC33496.1"/>
    </source>
</evidence>
<proteinExistence type="predicted"/>
<gene>
    <name evidence="1" type="ORF">METZ01_LOCUS286350</name>
</gene>
<accession>A0A382L9W9</accession>